<sequence>MKYPQSYLIAFNRVIGHEGKYQNSYYDRGNWTSGTVGKGIRKGTKFGISAMSYPSLDIKQLTIEQAKDIYYRDFWLKLGGDKVHKAVMYQLFDAAIHHGSWRAVQFLQRSVGTKDDGHYGVKTHAAVNAADHNDLLLKFLAERLDFMKEVKTWSLFSRGWSQRIADNLRLAASDN</sequence>
<dbReference type="RefSeq" id="WP_160932306.1">
    <property type="nucleotide sequence ID" value="NZ_WWEU01000009.1"/>
</dbReference>
<keyword evidence="3" id="KW-1185">Reference proteome</keyword>
<reference evidence="2 3" key="1">
    <citation type="submission" date="2020-01" db="EMBL/GenBank/DDBJ databases">
        <title>Draft Genome Sequence of Vibrio sp. strain OCN044, Isolated from a Healthy Coral at Palmyra Atoll.</title>
        <authorList>
            <person name="Videau P."/>
            <person name="Loughran R."/>
            <person name="Esquivel A."/>
            <person name="Deadmond M."/>
            <person name="Paddock B.E."/>
            <person name="Saw J.H."/>
            <person name="Ushijima B."/>
        </authorList>
    </citation>
    <scope>NUCLEOTIDE SEQUENCE [LARGE SCALE GENOMIC DNA]</scope>
    <source>
        <strain evidence="2 3">OCN044</strain>
    </source>
</reference>
<dbReference type="SUPFAM" id="SSF53955">
    <property type="entry name" value="Lysozyme-like"/>
    <property type="match status" value="1"/>
</dbReference>
<dbReference type="Pfam" id="PF05838">
    <property type="entry name" value="Glyco_hydro_108"/>
    <property type="match status" value="1"/>
</dbReference>
<dbReference type="Gene3D" id="1.20.141.10">
    <property type="entry name" value="Chitosanase, subunit A, domain 1"/>
    <property type="match status" value="1"/>
</dbReference>
<dbReference type="InterPro" id="IPR023346">
    <property type="entry name" value="Lysozyme-like_dom_sf"/>
</dbReference>
<dbReference type="CDD" id="cd13926">
    <property type="entry name" value="N-acetylmuramidase_GH108"/>
    <property type="match status" value="1"/>
</dbReference>
<accession>A0A6L8LYC6</accession>
<evidence type="ECO:0000259" key="1">
    <source>
        <dbReference type="Pfam" id="PF05838"/>
    </source>
</evidence>
<comment type="caution">
    <text evidence="2">The sequence shown here is derived from an EMBL/GenBank/DDBJ whole genome shotgun (WGS) entry which is preliminary data.</text>
</comment>
<proteinExistence type="predicted"/>
<evidence type="ECO:0000313" key="2">
    <source>
        <dbReference type="EMBL" id="MYM61138.1"/>
    </source>
</evidence>
<evidence type="ECO:0000313" key="3">
    <source>
        <dbReference type="Proteomes" id="UP000478571"/>
    </source>
</evidence>
<gene>
    <name evidence="2" type="ORF">GTG28_18065</name>
</gene>
<feature type="domain" description="TtsA-like Glycoside hydrolase family 108" evidence="1">
    <location>
        <begin position="12"/>
        <end position="99"/>
    </location>
</feature>
<dbReference type="AlphaFoldDB" id="A0A6L8LYC6"/>
<dbReference type="Proteomes" id="UP000478571">
    <property type="component" value="Unassembled WGS sequence"/>
</dbReference>
<organism evidence="2 3">
    <name type="scientific">Vibrio tetraodonis subsp. pristinus</name>
    <dbReference type="NCBI Taxonomy" id="2695891"/>
    <lineage>
        <taxon>Bacteria</taxon>
        <taxon>Pseudomonadati</taxon>
        <taxon>Pseudomonadota</taxon>
        <taxon>Gammaproteobacteria</taxon>
        <taxon>Vibrionales</taxon>
        <taxon>Vibrionaceae</taxon>
        <taxon>Vibrio</taxon>
    </lineage>
</organism>
<dbReference type="EMBL" id="WWEU01000009">
    <property type="protein sequence ID" value="MYM61138.1"/>
    <property type="molecule type" value="Genomic_DNA"/>
</dbReference>
<name>A0A6L8LYC6_9VIBR</name>
<dbReference type="InterPro" id="IPR008565">
    <property type="entry name" value="TtsA-like_GH18_dom"/>
</dbReference>
<protein>
    <submittedName>
        <fullName evidence="2">Secretion activator protein</fullName>
    </submittedName>
</protein>